<dbReference type="Proteomes" id="UP000219111">
    <property type="component" value="Unassembled WGS sequence"/>
</dbReference>
<dbReference type="Gene3D" id="2.40.50.100">
    <property type="match status" value="2"/>
</dbReference>
<dbReference type="EMBL" id="OBMT01000017">
    <property type="protein sequence ID" value="SOC19012.1"/>
    <property type="molecule type" value="Genomic_DNA"/>
</dbReference>
<dbReference type="Pfam" id="PF03459">
    <property type="entry name" value="TOBE"/>
    <property type="match status" value="2"/>
</dbReference>
<evidence type="ECO:0000256" key="3">
    <source>
        <dbReference type="ARBA" id="ARBA00022505"/>
    </source>
</evidence>
<dbReference type="GO" id="GO:0030151">
    <property type="term" value="F:molybdenum ion binding"/>
    <property type="evidence" value="ECO:0007669"/>
    <property type="project" value="UniProtKB-UniRule"/>
</dbReference>
<dbReference type="FunFam" id="2.40.50.100:FF:000086">
    <property type="entry name" value="Molybdenum transport operon repressor MopB"/>
    <property type="match status" value="1"/>
</dbReference>
<dbReference type="GO" id="GO:0042802">
    <property type="term" value="F:identical protein binding"/>
    <property type="evidence" value="ECO:0007669"/>
    <property type="project" value="UniProtKB-ARBA"/>
</dbReference>
<dbReference type="PANTHER" id="PTHR30432:SF1">
    <property type="entry name" value="DNA-BINDING TRANSCRIPTIONAL DUAL REGULATOR MODE"/>
    <property type="match status" value="1"/>
</dbReference>
<organism evidence="7 8">
    <name type="scientific">Rhodobacter maris</name>
    <dbReference type="NCBI Taxonomy" id="446682"/>
    <lineage>
        <taxon>Bacteria</taxon>
        <taxon>Pseudomonadati</taxon>
        <taxon>Pseudomonadota</taxon>
        <taxon>Alphaproteobacteria</taxon>
        <taxon>Rhodobacterales</taxon>
        <taxon>Rhodobacter group</taxon>
        <taxon>Rhodobacter</taxon>
    </lineage>
</organism>
<evidence type="ECO:0000313" key="8">
    <source>
        <dbReference type="Proteomes" id="UP000219111"/>
    </source>
</evidence>
<dbReference type="GO" id="GO:0003700">
    <property type="term" value="F:DNA-binding transcription factor activity"/>
    <property type="evidence" value="ECO:0007669"/>
    <property type="project" value="InterPro"/>
</dbReference>
<dbReference type="OrthoDB" id="9800709at2"/>
<evidence type="ECO:0000259" key="6">
    <source>
        <dbReference type="PROSITE" id="PS51866"/>
    </source>
</evidence>
<dbReference type="SUPFAM" id="SSF50331">
    <property type="entry name" value="MOP-like"/>
    <property type="match status" value="2"/>
</dbReference>
<dbReference type="Pfam" id="PF00126">
    <property type="entry name" value="HTH_1"/>
    <property type="match status" value="1"/>
</dbReference>
<dbReference type="InterPro" id="IPR005116">
    <property type="entry name" value="Transp-assoc_OB_typ1"/>
</dbReference>
<evidence type="ECO:0000256" key="2">
    <source>
        <dbReference type="ARBA" id="ARBA00022448"/>
    </source>
</evidence>
<evidence type="ECO:0000256" key="1">
    <source>
        <dbReference type="ARBA" id="ARBA00008110"/>
    </source>
</evidence>
<accession>A0A285TB20</accession>
<dbReference type="PROSITE" id="PS51866">
    <property type="entry name" value="MOP"/>
    <property type="match status" value="2"/>
</dbReference>
<dbReference type="InterPro" id="IPR036390">
    <property type="entry name" value="WH_DNA-bd_sf"/>
</dbReference>
<protein>
    <submittedName>
        <fullName evidence="7">Molybdate transport system regulatory protein</fullName>
    </submittedName>
</protein>
<gene>
    <name evidence="7" type="ORF">SAMN05877831_11749</name>
</gene>
<comment type="similarity">
    <text evidence="1 5">Belongs to the ModE family.</text>
</comment>
<sequence length="275" mass="28496">MNERPLTAALSLQRPGDARIGRDRIRLLAAIDRLGTIAGAARELGMSYKTAWDAVATLNNLFERPLVEAAPGGRTGGNARVTEAGRALIGGFGRLEETLDRALADLEADLLPAPGAERPLPVRGAAIGTLWSLSMQISARNTFRCTVTGLSPGAVNTEVELALTDGHRLVAVITERAAQDMGLAPGRAVFALIKSSFVMLSAGGDPGRISACNRLTGLVAARSDGPVNSEIVLDLGACKSITAVITRTSADALGLAPGVPATALFKASHVILMCP</sequence>
<dbReference type="InterPro" id="IPR016462">
    <property type="entry name" value="ModE"/>
</dbReference>
<dbReference type="Gene3D" id="1.10.10.10">
    <property type="entry name" value="Winged helix-like DNA-binding domain superfamily/Winged helix DNA-binding domain"/>
    <property type="match status" value="1"/>
</dbReference>
<dbReference type="InterPro" id="IPR000847">
    <property type="entry name" value="LysR_HTH_N"/>
</dbReference>
<feature type="domain" description="Mop" evidence="6">
    <location>
        <begin position="208"/>
        <end position="274"/>
    </location>
</feature>
<dbReference type="PIRSF" id="PIRSF005763">
    <property type="entry name" value="Txn_reg_ModE"/>
    <property type="match status" value="1"/>
</dbReference>
<dbReference type="InterPro" id="IPR004606">
    <property type="entry name" value="Mop_domain"/>
</dbReference>
<dbReference type="NCBIfam" id="TIGR00638">
    <property type="entry name" value="Mop"/>
    <property type="match status" value="2"/>
</dbReference>
<keyword evidence="2 5" id="KW-0813">Transport</keyword>
<dbReference type="InterPro" id="IPR051815">
    <property type="entry name" value="Molybdate_resp_trans_reg"/>
</dbReference>
<dbReference type="InterPro" id="IPR008995">
    <property type="entry name" value="Mo/tungstate-bd_C_term_dom"/>
</dbReference>
<dbReference type="AlphaFoldDB" id="A0A285TB20"/>
<dbReference type="InterPro" id="IPR036388">
    <property type="entry name" value="WH-like_DNA-bd_sf"/>
</dbReference>
<reference evidence="8" key="1">
    <citation type="submission" date="2017-08" db="EMBL/GenBank/DDBJ databases">
        <authorList>
            <person name="Varghese N."/>
            <person name="Submissions S."/>
        </authorList>
    </citation>
    <scope>NUCLEOTIDE SEQUENCE [LARGE SCALE GENOMIC DNA]</scope>
    <source>
        <strain evidence="8">JA276</strain>
    </source>
</reference>
<keyword evidence="4" id="KW-0677">Repeat</keyword>
<keyword evidence="8" id="KW-1185">Reference proteome</keyword>
<proteinExistence type="inferred from homology"/>
<dbReference type="RefSeq" id="WP_097071263.1">
    <property type="nucleotide sequence ID" value="NZ_OBMT01000017.1"/>
</dbReference>
<evidence type="ECO:0000256" key="5">
    <source>
        <dbReference type="PIRNR" id="PIRNR005763"/>
    </source>
</evidence>
<dbReference type="PANTHER" id="PTHR30432">
    <property type="entry name" value="TRANSCRIPTIONAL REGULATOR MODE"/>
    <property type="match status" value="1"/>
</dbReference>
<dbReference type="NCBIfam" id="TIGR00637">
    <property type="entry name" value="ModE_repress"/>
    <property type="match status" value="1"/>
</dbReference>
<name>A0A285TB20_9RHOB</name>
<dbReference type="SUPFAM" id="SSF46785">
    <property type="entry name" value="Winged helix' DNA-binding domain"/>
    <property type="match status" value="1"/>
</dbReference>
<feature type="domain" description="Mop" evidence="6">
    <location>
        <begin position="136"/>
        <end position="202"/>
    </location>
</feature>
<dbReference type="GO" id="GO:0015689">
    <property type="term" value="P:molybdate ion transport"/>
    <property type="evidence" value="ECO:0007669"/>
    <property type="project" value="UniProtKB-UniRule"/>
</dbReference>
<keyword evidence="3 5" id="KW-0500">Molybdenum</keyword>
<evidence type="ECO:0000313" key="7">
    <source>
        <dbReference type="EMBL" id="SOC19012.1"/>
    </source>
</evidence>
<evidence type="ECO:0000256" key="4">
    <source>
        <dbReference type="ARBA" id="ARBA00022737"/>
    </source>
</evidence>
<dbReference type="InterPro" id="IPR003725">
    <property type="entry name" value="ModE-bd_N"/>
</dbReference>